<dbReference type="PROSITE" id="PS01268">
    <property type="entry name" value="UPF0024"/>
    <property type="match status" value="1"/>
</dbReference>
<accession>A0A6A6Q1P1</accession>
<dbReference type="InterPro" id="IPR001656">
    <property type="entry name" value="PsdUridine_synth_TruD"/>
</dbReference>
<dbReference type="Proteomes" id="UP000799767">
    <property type="component" value="Unassembled WGS sequence"/>
</dbReference>
<dbReference type="GO" id="GO:0008033">
    <property type="term" value="P:tRNA processing"/>
    <property type="evidence" value="ECO:0007669"/>
    <property type="project" value="UniProtKB-KW"/>
</dbReference>
<evidence type="ECO:0000259" key="5">
    <source>
        <dbReference type="PROSITE" id="PS50984"/>
    </source>
</evidence>
<keyword evidence="3" id="KW-0413">Isomerase</keyword>
<evidence type="ECO:0000256" key="2">
    <source>
        <dbReference type="ARBA" id="ARBA00022694"/>
    </source>
</evidence>
<dbReference type="NCBIfam" id="TIGR00094">
    <property type="entry name" value="tRNA_TruD_broad"/>
    <property type="match status" value="1"/>
</dbReference>
<protein>
    <submittedName>
        <fullName evidence="6">Pseudouridine synthase</fullName>
    </submittedName>
</protein>
<dbReference type="PIRSF" id="PIRSF037016">
    <property type="entry name" value="Pseudouridin_synth_euk_prd"/>
    <property type="match status" value="1"/>
</dbReference>
<dbReference type="AlphaFoldDB" id="A0A6A6Q1P1"/>
<evidence type="ECO:0000313" key="7">
    <source>
        <dbReference type="Proteomes" id="UP000799767"/>
    </source>
</evidence>
<feature type="compositionally biased region" description="Basic and acidic residues" evidence="4">
    <location>
        <begin position="63"/>
        <end position="73"/>
    </location>
</feature>
<feature type="region of interest" description="Disordered" evidence="4">
    <location>
        <begin position="542"/>
        <end position="562"/>
    </location>
</feature>
<sequence length="732" mass="81029">STMADNKDNAATSQERAVGITTLVAPNVPGFRCTIKSRYTDFLVNEISPEGKVLHLTDLKPKRLEQDKGKKPDGNAAVRSNGVESAGDAKVADETSAGKRKDLVATADASKPVSRQEVIAAIADADKETIKDIFGEEKTNAILALYASVLQHPDRKPRDHPLVKSDVIPDKAKRTEAHVAVRRIFSSKLETATMPETPGVISIKAASTRGPSGARAPINVDGSGAFQKGKIGWNELGGEYLHFSLYKENKDTMEVLYHIASRLKVPVKNFQFAGTKDRRAVTVQRVAIFRVHAERIAEVNKTARGWRVGDFEYKKHGLELGELKGNEFLLTLRDCIFDGEEALAHEQRLDLARNVLEQATKTFAETGFLNYYGLQRFGSFVTGTHVTGQKILNGDLEGAINSILHVPEHLLEEQFTAEMDGKKIPQDDLDRAQAIKLWRDGKGKEAMQKIPKRFQGEASIIQYLSKKDKKNGKLMQENDWQGALTQIPRNLRLMYVHAYQSFIWNTAAGKRWELFGKKVVEGDLVIVGEKDDMADAAKDEVDEDGEPIFHPAEDDSAPSAEEKFTRARPLSKEEAESGKFDLFDVVLPLPGYDVMYPGNELGKFYEEFMASEAGGNINAHSMRRSWKDISMSGAYRKLMARPGKALSFEVKSYVENEEQMVETDLERIQKLEGGEGGSNGKAEPSSEGPAAGMKKIAVVLKLQLGSSQYATMALRELTKGYAGSFQPEFLSR</sequence>
<proteinExistence type="inferred from homology"/>
<reference evidence="6" key="1">
    <citation type="journal article" date="2020" name="Stud. Mycol.">
        <title>101 Dothideomycetes genomes: a test case for predicting lifestyles and emergence of pathogens.</title>
        <authorList>
            <person name="Haridas S."/>
            <person name="Albert R."/>
            <person name="Binder M."/>
            <person name="Bloem J."/>
            <person name="Labutti K."/>
            <person name="Salamov A."/>
            <person name="Andreopoulos B."/>
            <person name="Baker S."/>
            <person name="Barry K."/>
            <person name="Bills G."/>
            <person name="Bluhm B."/>
            <person name="Cannon C."/>
            <person name="Castanera R."/>
            <person name="Culley D."/>
            <person name="Daum C."/>
            <person name="Ezra D."/>
            <person name="Gonzalez J."/>
            <person name="Henrissat B."/>
            <person name="Kuo A."/>
            <person name="Liang C."/>
            <person name="Lipzen A."/>
            <person name="Lutzoni F."/>
            <person name="Magnuson J."/>
            <person name="Mondo S."/>
            <person name="Nolan M."/>
            <person name="Ohm R."/>
            <person name="Pangilinan J."/>
            <person name="Park H.-J."/>
            <person name="Ramirez L."/>
            <person name="Alfaro M."/>
            <person name="Sun H."/>
            <person name="Tritt A."/>
            <person name="Yoshinaga Y."/>
            <person name="Zwiers L.-H."/>
            <person name="Turgeon B."/>
            <person name="Goodwin S."/>
            <person name="Spatafora J."/>
            <person name="Crous P."/>
            <person name="Grigoriev I."/>
        </authorList>
    </citation>
    <scope>NUCLEOTIDE SEQUENCE</scope>
    <source>
        <strain evidence="6">CBS 113389</strain>
    </source>
</reference>
<dbReference type="InterPro" id="IPR011760">
    <property type="entry name" value="PsdUridine_synth_TruD_insert"/>
</dbReference>
<dbReference type="GeneID" id="54471773"/>
<dbReference type="PROSITE" id="PS50984">
    <property type="entry name" value="TRUD"/>
    <property type="match status" value="1"/>
</dbReference>
<feature type="non-terminal residue" evidence="6">
    <location>
        <position position="1"/>
    </location>
</feature>
<dbReference type="GO" id="GO:0005634">
    <property type="term" value="C:nucleus"/>
    <property type="evidence" value="ECO:0007669"/>
    <property type="project" value="TreeGrafter"/>
</dbReference>
<dbReference type="InterPro" id="IPR042214">
    <property type="entry name" value="TruD_catalytic"/>
</dbReference>
<evidence type="ECO:0000256" key="1">
    <source>
        <dbReference type="ARBA" id="ARBA00007953"/>
    </source>
</evidence>
<dbReference type="PANTHER" id="PTHR13326:SF21">
    <property type="entry name" value="PSEUDOURIDYLATE SYNTHASE PUS7L"/>
    <property type="match status" value="1"/>
</dbReference>
<dbReference type="GO" id="GO:0003723">
    <property type="term" value="F:RNA binding"/>
    <property type="evidence" value="ECO:0007669"/>
    <property type="project" value="InterPro"/>
</dbReference>
<dbReference type="InterPro" id="IPR020103">
    <property type="entry name" value="PsdUridine_synth_cat_dom_sf"/>
</dbReference>
<comment type="similarity">
    <text evidence="1">Belongs to the pseudouridine synthase TruD family.</text>
</comment>
<keyword evidence="2" id="KW-0819">tRNA processing</keyword>
<feature type="domain" description="TRUD" evidence="5">
    <location>
        <begin position="367"/>
        <end position="641"/>
    </location>
</feature>
<keyword evidence="7" id="KW-1185">Reference proteome</keyword>
<dbReference type="InterPro" id="IPR020119">
    <property type="entry name" value="PsdUridine_synth_TruD_CS"/>
</dbReference>
<dbReference type="GO" id="GO:0001522">
    <property type="term" value="P:pseudouridine synthesis"/>
    <property type="evidence" value="ECO:0007669"/>
    <property type="project" value="InterPro"/>
</dbReference>
<dbReference type="EMBL" id="MU001633">
    <property type="protein sequence ID" value="KAF2485593.1"/>
    <property type="molecule type" value="Genomic_DNA"/>
</dbReference>
<dbReference type="SUPFAM" id="SSF55120">
    <property type="entry name" value="Pseudouridine synthase"/>
    <property type="match status" value="1"/>
</dbReference>
<evidence type="ECO:0000256" key="4">
    <source>
        <dbReference type="SAM" id="MobiDB-lite"/>
    </source>
</evidence>
<dbReference type="OrthoDB" id="447290at2759"/>
<dbReference type="RefSeq" id="XP_033592162.1">
    <property type="nucleotide sequence ID" value="XM_033730771.1"/>
</dbReference>
<dbReference type="GO" id="GO:0009982">
    <property type="term" value="F:pseudouridine synthase activity"/>
    <property type="evidence" value="ECO:0007669"/>
    <property type="project" value="InterPro"/>
</dbReference>
<organism evidence="6 7">
    <name type="scientific">Neohortaea acidophila</name>
    <dbReference type="NCBI Taxonomy" id="245834"/>
    <lineage>
        <taxon>Eukaryota</taxon>
        <taxon>Fungi</taxon>
        <taxon>Dikarya</taxon>
        <taxon>Ascomycota</taxon>
        <taxon>Pezizomycotina</taxon>
        <taxon>Dothideomycetes</taxon>
        <taxon>Dothideomycetidae</taxon>
        <taxon>Mycosphaerellales</taxon>
        <taxon>Teratosphaeriaceae</taxon>
        <taxon>Neohortaea</taxon>
    </lineage>
</organism>
<dbReference type="PANTHER" id="PTHR13326">
    <property type="entry name" value="TRNA PSEUDOURIDINE SYNTHASE D"/>
    <property type="match status" value="1"/>
</dbReference>
<evidence type="ECO:0000256" key="3">
    <source>
        <dbReference type="ARBA" id="ARBA00023235"/>
    </source>
</evidence>
<dbReference type="Pfam" id="PF01142">
    <property type="entry name" value="TruD"/>
    <property type="match status" value="1"/>
</dbReference>
<gene>
    <name evidence="6" type="ORF">BDY17DRAFT_246961</name>
</gene>
<dbReference type="CDD" id="cd02576">
    <property type="entry name" value="PseudoU_synth_ScPUS7"/>
    <property type="match status" value="1"/>
</dbReference>
<evidence type="ECO:0000313" key="6">
    <source>
        <dbReference type="EMBL" id="KAF2485593.1"/>
    </source>
</evidence>
<dbReference type="Gene3D" id="3.30.2350.20">
    <property type="entry name" value="TruD, catalytic domain"/>
    <property type="match status" value="2"/>
</dbReference>
<feature type="region of interest" description="Disordered" evidence="4">
    <location>
        <begin position="63"/>
        <end position="98"/>
    </location>
</feature>
<name>A0A6A6Q1P1_9PEZI</name>